<comment type="caution">
    <text evidence="8">The sequence shown here is derived from an EMBL/GenBank/DDBJ whole genome shotgun (WGS) entry which is preliminary data.</text>
</comment>
<evidence type="ECO:0000256" key="1">
    <source>
        <dbReference type="ARBA" id="ARBA00004123"/>
    </source>
</evidence>
<feature type="compositionally biased region" description="Basic and acidic residues" evidence="6">
    <location>
        <begin position="70"/>
        <end position="89"/>
    </location>
</feature>
<comment type="subcellular location">
    <subcellularLocation>
        <location evidence="1">Nucleus</location>
    </subcellularLocation>
</comment>
<keyword evidence="3" id="KW-0805">Transcription regulation</keyword>
<feature type="region of interest" description="Disordered" evidence="6">
    <location>
        <begin position="70"/>
        <end position="112"/>
    </location>
</feature>
<evidence type="ECO:0000256" key="4">
    <source>
        <dbReference type="ARBA" id="ARBA00023163"/>
    </source>
</evidence>
<feature type="compositionally biased region" description="Polar residues" evidence="6">
    <location>
        <begin position="98"/>
        <end position="112"/>
    </location>
</feature>
<keyword evidence="9" id="KW-1185">Reference proteome</keyword>
<evidence type="ECO:0000313" key="9">
    <source>
        <dbReference type="Proteomes" id="UP000033647"/>
    </source>
</evidence>
<dbReference type="AlphaFoldDB" id="A0A0F4GTV5"/>
<dbReference type="EMBL" id="LAFY01000300">
    <property type="protein sequence ID" value="KJY00880.1"/>
    <property type="molecule type" value="Genomic_DNA"/>
</dbReference>
<accession>A0A0F4GTV5</accession>
<evidence type="ECO:0000259" key="7">
    <source>
        <dbReference type="PROSITE" id="PS50048"/>
    </source>
</evidence>
<evidence type="ECO:0000313" key="8">
    <source>
        <dbReference type="EMBL" id="KJY00880.1"/>
    </source>
</evidence>
<evidence type="ECO:0000256" key="5">
    <source>
        <dbReference type="ARBA" id="ARBA00023242"/>
    </source>
</evidence>
<evidence type="ECO:0000256" key="3">
    <source>
        <dbReference type="ARBA" id="ARBA00023015"/>
    </source>
</evidence>
<dbReference type="PROSITE" id="PS50048">
    <property type="entry name" value="ZN2_CY6_FUNGAL_2"/>
    <property type="match status" value="1"/>
</dbReference>
<dbReference type="STRING" id="1047168.A0A0F4GTV5"/>
<keyword evidence="4" id="KW-0804">Transcription</keyword>
<dbReference type="OrthoDB" id="3037908at2759"/>
<organism evidence="8 9">
    <name type="scientific">Zymoseptoria brevis</name>
    <dbReference type="NCBI Taxonomy" id="1047168"/>
    <lineage>
        <taxon>Eukaryota</taxon>
        <taxon>Fungi</taxon>
        <taxon>Dikarya</taxon>
        <taxon>Ascomycota</taxon>
        <taxon>Pezizomycotina</taxon>
        <taxon>Dothideomycetes</taxon>
        <taxon>Dothideomycetidae</taxon>
        <taxon>Mycosphaerellales</taxon>
        <taxon>Mycosphaerellaceae</taxon>
        <taxon>Zymoseptoria</taxon>
    </lineage>
</organism>
<dbReference type="SMART" id="SM00066">
    <property type="entry name" value="GAL4"/>
    <property type="match status" value="1"/>
</dbReference>
<feature type="domain" description="Zn(2)-C6 fungal-type" evidence="7">
    <location>
        <begin position="9"/>
        <end position="39"/>
    </location>
</feature>
<reference evidence="8 9" key="1">
    <citation type="submission" date="2015-03" db="EMBL/GenBank/DDBJ databases">
        <title>RNA-seq based gene annotation and comparative genomics of four Zymoseptoria species reveal species-specific pathogenicity related genes and transposable element activity.</title>
        <authorList>
            <person name="Grandaubert J."/>
            <person name="Bhattacharyya A."/>
            <person name="Stukenbrock E.H."/>
        </authorList>
    </citation>
    <scope>NUCLEOTIDE SEQUENCE [LARGE SCALE GENOMIC DNA]</scope>
    <source>
        <strain evidence="8 9">Zb18110</strain>
    </source>
</reference>
<dbReference type="InterPro" id="IPR036864">
    <property type="entry name" value="Zn2-C6_fun-type_DNA-bd_sf"/>
</dbReference>
<dbReference type="PANTHER" id="PTHR47338">
    <property type="entry name" value="ZN(II)2CYS6 TRANSCRIPTION FACTOR (EUROFUNG)-RELATED"/>
    <property type="match status" value="1"/>
</dbReference>
<sequence length="452" mass="50445">MDSFQNPLSCDECRRRRLKCDRRRPKCDRCLPMDADCVYVTASRRRGPKKGQLQALRAQVSELRERLLEHGDPAADVPLHTDDRSEPYESVRGVTLPDDNNVQQGETSGKSTETFSDDFFSDLIDCGSWVVPEPEMNDPETFDVGALSSNSTSAMASSGVPSIDIRVSDATPGQVNLSPSAQADLEELFFARIYPWAPIIHKILYLDRTSQAALSPAQLCLSKAIFTVAAVHSPQYNSLSAQLLHETRQSLNRLKGHDEDLPWSTGTVELAQASLPDARKAFSFVQQCQSQALAASSDTYNGDKHPPVMEPHLDEEQCRSFWLAFALDRYLQGHEGWTCVIPEPTAQDTMLPPFAESIALAALYERCVVHARLAASLVSFDELASKFWARHGWLTNAIDRHVRLQQTQFDNAPTASKSADPLIIFNQVMTQTVILHTGNTLNTQRCTHFFYM</sequence>
<dbReference type="GO" id="GO:0000981">
    <property type="term" value="F:DNA-binding transcription factor activity, RNA polymerase II-specific"/>
    <property type="evidence" value="ECO:0007669"/>
    <property type="project" value="InterPro"/>
</dbReference>
<evidence type="ECO:0000256" key="2">
    <source>
        <dbReference type="ARBA" id="ARBA00022723"/>
    </source>
</evidence>
<gene>
    <name evidence="8" type="ORF">TI39_contig308g00011</name>
</gene>
<dbReference type="InterPro" id="IPR050815">
    <property type="entry name" value="TF_fung"/>
</dbReference>
<dbReference type="Pfam" id="PF00172">
    <property type="entry name" value="Zn_clus"/>
    <property type="match status" value="1"/>
</dbReference>
<dbReference type="CDD" id="cd12148">
    <property type="entry name" value="fungal_TF_MHR"/>
    <property type="match status" value="1"/>
</dbReference>
<dbReference type="PROSITE" id="PS00463">
    <property type="entry name" value="ZN2_CY6_FUNGAL_1"/>
    <property type="match status" value="1"/>
</dbReference>
<dbReference type="SUPFAM" id="SSF57701">
    <property type="entry name" value="Zn2/Cys6 DNA-binding domain"/>
    <property type="match status" value="1"/>
</dbReference>
<dbReference type="Proteomes" id="UP000033647">
    <property type="component" value="Unassembled WGS sequence"/>
</dbReference>
<dbReference type="PANTHER" id="PTHR47338:SF3">
    <property type="entry name" value="C6 FINGER DOMAIN TRANSCRIPTION FACTOR DBAA-RELATED"/>
    <property type="match status" value="1"/>
</dbReference>
<keyword evidence="5" id="KW-0539">Nucleus</keyword>
<dbReference type="GO" id="GO:0005634">
    <property type="term" value="C:nucleus"/>
    <property type="evidence" value="ECO:0007669"/>
    <property type="project" value="UniProtKB-SubCell"/>
</dbReference>
<dbReference type="Gene3D" id="4.10.240.10">
    <property type="entry name" value="Zn(2)-C6 fungal-type DNA-binding domain"/>
    <property type="match status" value="1"/>
</dbReference>
<dbReference type="GO" id="GO:0008270">
    <property type="term" value="F:zinc ion binding"/>
    <property type="evidence" value="ECO:0007669"/>
    <property type="project" value="InterPro"/>
</dbReference>
<keyword evidence="2" id="KW-0479">Metal-binding</keyword>
<evidence type="ECO:0000256" key="6">
    <source>
        <dbReference type="SAM" id="MobiDB-lite"/>
    </source>
</evidence>
<name>A0A0F4GTV5_9PEZI</name>
<dbReference type="InterPro" id="IPR001138">
    <property type="entry name" value="Zn2Cys6_DnaBD"/>
</dbReference>
<protein>
    <recommendedName>
        <fullName evidence="7">Zn(2)-C6 fungal-type domain-containing protein</fullName>
    </recommendedName>
</protein>
<proteinExistence type="predicted"/>